<organism evidence="1 2">
    <name type="scientific">Gemmata massiliana</name>
    <dbReference type="NCBI Taxonomy" id="1210884"/>
    <lineage>
        <taxon>Bacteria</taxon>
        <taxon>Pseudomonadati</taxon>
        <taxon>Planctomycetota</taxon>
        <taxon>Planctomycetia</taxon>
        <taxon>Gemmatales</taxon>
        <taxon>Gemmataceae</taxon>
        <taxon>Gemmata</taxon>
    </lineage>
</organism>
<sequence length="60" mass="6145">MSAVGFEKAGLGFVATAKVGKGEVTVVGVPLWWLWATGTHGAGADNAKLLRWLLAPPLAG</sequence>
<dbReference type="EMBL" id="LR593886">
    <property type="protein sequence ID" value="VTR96519.1"/>
    <property type="molecule type" value="Genomic_DNA"/>
</dbReference>
<dbReference type="RefSeq" id="WP_162670795.1">
    <property type="nucleotide sequence ID" value="NZ_LR593886.1"/>
</dbReference>
<dbReference type="AlphaFoldDB" id="A0A6P2D5V0"/>
<proteinExistence type="predicted"/>
<dbReference type="KEGG" id="gms:SOIL9_11950"/>
<accession>A0A6P2D5V0</accession>
<keyword evidence="2" id="KW-1185">Reference proteome</keyword>
<protein>
    <submittedName>
        <fullName evidence="1">Uncharacterized protein</fullName>
    </submittedName>
</protein>
<dbReference type="Proteomes" id="UP000464178">
    <property type="component" value="Chromosome"/>
</dbReference>
<evidence type="ECO:0000313" key="1">
    <source>
        <dbReference type="EMBL" id="VTR96519.1"/>
    </source>
</evidence>
<evidence type="ECO:0000313" key="2">
    <source>
        <dbReference type="Proteomes" id="UP000464178"/>
    </source>
</evidence>
<gene>
    <name evidence="1" type="ORF">SOIL9_11950</name>
</gene>
<name>A0A6P2D5V0_9BACT</name>
<reference evidence="1 2" key="1">
    <citation type="submission" date="2019-05" db="EMBL/GenBank/DDBJ databases">
        <authorList>
            <consortium name="Science for Life Laboratories"/>
        </authorList>
    </citation>
    <scope>NUCLEOTIDE SEQUENCE [LARGE SCALE GENOMIC DNA]</scope>
    <source>
        <strain evidence="1">Soil9</strain>
    </source>
</reference>